<evidence type="ECO:0000256" key="1">
    <source>
        <dbReference type="SAM" id="MobiDB-lite"/>
    </source>
</evidence>
<feature type="region of interest" description="Disordered" evidence="1">
    <location>
        <begin position="272"/>
        <end position="376"/>
    </location>
</feature>
<feature type="compositionally biased region" description="Basic and acidic residues" evidence="1">
    <location>
        <begin position="365"/>
        <end position="376"/>
    </location>
</feature>
<protein>
    <submittedName>
        <fullName evidence="3">Uncharacterized protein</fullName>
    </submittedName>
</protein>
<evidence type="ECO:0000256" key="2">
    <source>
        <dbReference type="SAM" id="SignalP"/>
    </source>
</evidence>
<dbReference type="InterPro" id="IPR046535">
    <property type="entry name" value="DUF6600"/>
</dbReference>
<comment type="caution">
    <text evidence="3">The sequence shown here is derived from an EMBL/GenBank/DDBJ whole genome shotgun (WGS) entry which is preliminary data.</text>
</comment>
<dbReference type="Pfam" id="PF20245">
    <property type="entry name" value="DUF6600"/>
    <property type="match status" value="1"/>
</dbReference>
<evidence type="ECO:0000313" key="4">
    <source>
        <dbReference type="Proteomes" id="UP001156882"/>
    </source>
</evidence>
<feature type="compositionally biased region" description="Low complexity" evidence="1">
    <location>
        <begin position="297"/>
        <end position="307"/>
    </location>
</feature>
<feature type="chain" id="PRO_5045716622" evidence="2">
    <location>
        <begin position="36"/>
        <end position="376"/>
    </location>
</feature>
<gene>
    <name evidence="3" type="ORF">GCM10007874_47510</name>
</gene>
<keyword evidence="2" id="KW-0732">Signal</keyword>
<evidence type="ECO:0000313" key="3">
    <source>
        <dbReference type="EMBL" id="GLS21734.1"/>
    </source>
</evidence>
<keyword evidence="4" id="KW-1185">Reference proteome</keyword>
<proteinExistence type="predicted"/>
<reference evidence="4" key="1">
    <citation type="journal article" date="2019" name="Int. J. Syst. Evol. Microbiol.">
        <title>The Global Catalogue of Microorganisms (GCM) 10K type strain sequencing project: providing services to taxonomists for standard genome sequencing and annotation.</title>
        <authorList>
            <consortium name="The Broad Institute Genomics Platform"/>
            <consortium name="The Broad Institute Genome Sequencing Center for Infectious Disease"/>
            <person name="Wu L."/>
            <person name="Ma J."/>
        </authorList>
    </citation>
    <scope>NUCLEOTIDE SEQUENCE [LARGE SCALE GENOMIC DNA]</scope>
    <source>
        <strain evidence="4">NBRC 101365</strain>
    </source>
</reference>
<sequence length="376" mass="41644">MAGTRRNIGTVLLTSAMLALSSLVPIAGLTAPAQAAPAAAVQPQPPTLEAFKATLSNFGQFIYSERYGNVLQPTSLPAGWHPYPACHWVYDRTYGWTYDDPTTWGKIVHHYGRWAHDDQAGWVWIPGTEWAPAWVIWRSGGDWTGWAPTPPNSDQQEITLASFNADKQWTFIETAKLANRCDAEPAAAPAAAFSASAPVTRIKVVRGIAVYVLPQPATVIDYDTGPIVPWKPDFLGEWLLWLNAAASAAAVNVGPGNVALCPPMVAPAVAPYISTPPPPPQGQKPLKRRAARKDYQPPRQGRPPVVVEEGPTYEPPPVYVDPPIRRRPADWMPPYVRPRPYPRPRPVVTPQNYPDRPYYPRRPRRVPDPYDEPLIR</sequence>
<feature type="signal peptide" evidence="2">
    <location>
        <begin position="1"/>
        <end position="35"/>
    </location>
</feature>
<dbReference type="EMBL" id="BSPC01000054">
    <property type="protein sequence ID" value="GLS21734.1"/>
    <property type="molecule type" value="Genomic_DNA"/>
</dbReference>
<accession>A0ABQ6CSM8</accession>
<organism evidence="3 4">
    <name type="scientific">Labrys miyagiensis</name>
    <dbReference type="NCBI Taxonomy" id="346912"/>
    <lineage>
        <taxon>Bacteria</taxon>
        <taxon>Pseudomonadati</taxon>
        <taxon>Pseudomonadota</taxon>
        <taxon>Alphaproteobacteria</taxon>
        <taxon>Hyphomicrobiales</taxon>
        <taxon>Xanthobacteraceae</taxon>
        <taxon>Labrys</taxon>
    </lineage>
</organism>
<feature type="compositionally biased region" description="Pro residues" evidence="1">
    <location>
        <begin position="335"/>
        <end position="347"/>
    </location>
</feature>
<dbReference type="Proteomes" id="UP001156882">
    <property type="component" value="Unassembled WGS sequence"/>
</dbReference>
<name>A0ABQ6CSM8_9HYPH</name>